<feature type="transmembrane region" description="Helical" evidence="13">
    <location>
        <begin position="120"/>
        <end position="139"/>
    </location>
</feature>
<name>H2XWN2_CIOIN</name>
<evidence type="ECO:0000256" key="4">
    <source>
        <dbReference type="ARBA" id="ARBA00022448"/>
    </source>
</evidence>
<dbReference type="InParanoid" id="H2XWN2"/>
<keyword evidence="9 13" id="KW-1133">Transmembrane helix</keyword>
<keyword evidence="5 13" id="KW-0812">Transmembrane</keyword>
<dbReference type="InterPro" id="IPR000133">
    <property type="entry name" value="ER_ret_rcpt"/>
</dbReference>
<dbReference type="Pfam" id="PF00810">
    <property type="entry name" value="ER_lumen_recept"/>
    <property type="match status" value="1"/>
</dbReference>
<evidence type="ECO:0000256" key="8">
    <source>
        <dbReference type="ARBA" id="ARBA00022927"/>
    </source>
</evidence>
<reference evidence="14" key="2">
    <citation type="submission" date="2025-08" db="UniProtKB">
        <authorList>
            <consortium name="Ensembl"/>
        </authorList>
    </citation>
    <scope>IDENTIFICATION</scope>
</reference>
<evidence type="ECO:0000256" key="9">
    <source>
        <dbReference type="ARBA" id="ARBA00022989"/>
    </source>
</evidence>
<dbReference type="Ensembl" id="ENSCINT00000036857.1">
    <property type="protein sequence ID" value="ENSCINP00000034066.1"/>
    <property type="gene ID" value="ENSCING00000021733.1"/>
</dbReference>
<dbReference type="GO" id="GO:0016192">
    <property type="term" value="P:vesicle-mediated transport"/>
    <property type="evidence" value="ECO:0007669"/>
    <property type="project" value="UniProtKB-KW"/>
</dbReference>
<organism evidence="14 15">
    <name type="scientific">Ciona intestinalis</name>
    <name type="common">Transparent sea squirt</name>
    <name type="synonym">Ascidia intestinalis</name>
    <dbReference type="NCBI Taxonomy" id="7719"/>
    <lineage>
        <taxon>Eukaryota</taxon>
        <taxon>Metazoa</taxon>
        <taxon>Chordata</taxon>
        <taxon>Tunicata</taxon>
        <taxon>Ascidiacea</taxon>
        <taxon>Phlebobranchia</taxon>
        <taxon>Cionidae</taxon>
        <taxon>Ciona</taxon>
    </lineage>
</organism>
<feature type="transmembrane region" description="Helical" evidence="13">
    <location>
        <begin position="55"/>
        <end position="77"/>
    </location>
</feature>
<dbReference type="PROSITE" id="PS00952">
    <property type="entry name" value="ER_LUMEN_RECEPTOR_2"/>
    <property type="match status" value="1"/>
</dbReference>
<sequence>MNVFRIIADYSHVLAIIGLLVNIVRTKSCEGVSGKTQALYFVVFVTRYTDLFTSLTWYLTIFKAVFLVLTFSTLVLIYHTYKKTYDKNIDTFQVLIVVLPSIACGVIFSAERTSIQEDLWTFSIFLESVAILPQLYMIYQTGEAKTITVHYLLPLGLYRALYIANWVWRYYYERYFDPVAIVCGCIQTMFYILFVTMPVFWSGTKV</sequence>
<evidence type="ECO:0000256" key="13">
    <source>
        <dbReference type="RuleBase" id="RU000634"/>
    </source>
</evidence>
<evidence type="ECO:0000256" key="2">
    <source>
        <dbReference type="ARBA" id="ARBA00004477"/>
    </source>
</evidence>
<dbReference type="OMA" id="MIYQTGE"/>
<dbReference type="PROSITE" id="PS00951">
    <property type="entry name" value="ER_LUMEN_RECEPTOR_1"/>
    <property type="match status" value="1"/>
</dbReference>
<keyword evidence="15" id="KW-1185">Reference proteome</keyword>
<dbReference type="GeneTree" id="ENSGT00390000004010"/>
<evidence type="ECO:0000256" key="1">
    <source>
        <dbReference type="ARBA" id="ARBA00004129"/>
    </source>
</evidence>
<evidence type="ECO:0000256" key="10">
    <source>
        <dbReference type="ARBA" id="ARBA00023136"/>
    </source>
</evidence>
<keyword evidence="6 13" id="KW-0256">Endoplasmic reticulum</keyword>
<dbReference type="PRINTS" id="PR00660">
    <property type="entry name" value="ERLUMENR"/>
</dbReference>
<reference evidence="15" key="1">
    <citation type="journal article" date="2002" name="Science">
        <title>The draft genome of Ciona intestinalis: insights into chordate and vertebrate origins.</title>
        <authorList>
            <person name="Dehal P."/>
            <person name="Satou Y."/>
            <person name="Campbell R.K."/>
            <person name="Chapman J."/>
            <person name="Degnan B."/>
            <person name="De Tomaso A."/>
            <person name="Davidson B."/>
            <person name="Di Gregorio A."/>
            <person name="Gelpke M."/>
            <person name="Goodstein D.M."/>
            <person name="Harafuji N."/>
            <person name="Hastings K.E."/>
            <person name="Ho I."/>
            <person name="Hotta K."/>
            <person name="Huang W."/>
            <person name="Kawashima T."/>
            <person name="Lemaire P."/>
            <person name="Martinez D."/>
            <person name="Meinertzhagen I.A."/>
            <person name="Necula S."/>
            <person name="Nonaka M."/>
            <person name="Putnam N."/>
            <person name="Rash S."/>
            <person name="Saiga H."/>
            <person name="Satake M."/>
            <person name="Terry A."/>
            <person name="Yamada L."/>
            <person name="Wang H.G."/>
            <person name="Awazu S."/>
            <person name="Azumi K."/>
            <person name="Boore J."/>
            <person name="Branno M."/>
            <person name="Chin-Bow S."/>
            <person name="DeSantis R."/>
            <person name="Doyle S."/>
            <person name="Francino P."/>
            <person name="Keys D.N."/>
            <person name="Haga S."/>
            <person name="Hayashi H."/>
            <person name="Hino K."/>
            <person name="Imai K.S."/>
            <person name="Inaba K."/>
            <person name="Kano S."/>
            <person name="Kobayashi K."/>
            <person name="Kobayashi M."/>
            <person name="Lee B.I."/>
            <person name="Makabe K.W."/>
            <person name="Manohar C."/>
            <person name="Matassi G."/>
            <person name="Medina M."/>
            <person name="Mochizuki Y."/>
            <person name="Mount S."/>
            <person name="Morishita T."/>
            <person name="Miura S."/>
            <person name="Nakayama A."/>
            <person name="Nishizaka S."/>
            <person name="Nomoto H."/>
            <person name="Ohta F."/>
            <person name="Oishi K."/>
            <person name="Rigoutsos I."/>
            <person name="Sano M."/>
            <person name="Sasaki A."/>
            <person name="Sasakura Y."/>
            <person name="Shoguchi E."/>
            <person name="Shin-i T."/>
            <person name="Spagnuolo A."/>
            <person name="Stainier D."/>
            <person name="Suzuki M.M."/>
            <person name="Tassy O."/>
            <person name="Takatori N."/>
            <person name="Tokuoka M."/>
            <person name="Yagi K."/>
            <person name="Yoshizaki F."/>
            <person name="Wada S."/>
            <person name="Zhang C."/>
            <person name="Hyatt P.D."/>
            <person name="Larimer F."/>
            <person name="Detter C."/>
            <person name="Doggett N."/>
            <person name="Glavina T."/>
            <person name="Hawkins T."/>
            <person name="Richardson P."/>
            <person name="Lucas S."/>
            <person name="Kohara Y."/>
            <person name="Levine M."/>
            <person name="Satoh N."/>
            <person name="Rokhsar D.S."/>
        </authorList>
    </citation>
    <scope>NUCLEOTIDE SEQUENCE [LARGE SCALE GENOMIC DNA]</scope>
</reference>
<comment type="caution">
    <text evidence="13">Lacks conserved residue(s) required for the propagation of feature annotation.</text>
</comment>
<evidence type="ECO:0000256" key="11">
    <source>
        <dbReference type="ARBA" id="ARBA00023170"/>
    </source>
</evidence>
<keyword evidence="8 13" id="KW-0653">Protein transport</keyword>
<dbReference type="GO" id="GO:0005789">
    <property type="term" value="C:endoplasmic reticulum membrane"/>
    <property type="evidence" value="ECO:0007669"/>
    <property type="project" value="UniProtKB-SubCell"/>
</dbReference>
<keyword evidence="11 13" id="KW-0675">Receptor</keyword>
<dbReference type="GO" id="GO:0006621">
    <property type="term" value="P:protein retention in ER lumen"/>
    <property type="evidence" value="ECO:0000318"/>
    <property type="project" value="GO_Central"/>
</dbReference>
<keyword evidence="4 13" id="KW-0813">Transport</keyword>
<dbReference type="STRING" id="7719.ENSCINP00000034066"/>
<dbReference type="Proteomes" id="UP000008144">
    <property type="component" value="Unassembled WGS sequence"/>
</dbReference>
<keyword evidence="10 13" id="KW-0472">Membrane</keyword>
<keyword evidence="12" id="KW-0968">Cytoplasmic vesicle</keyword>
<feature type="transmembrane region" description="Helical" evidence="13">
    <location>
        <begin position="89"/>
        <end position="108"/>
    </location>
</feature>
<dbReference type="GO" id="GO:0005783">
    <property type="term" value="C:endoplasmic reticulum"/>
    <property type="evidence" value="ECO:0000318"/>
    <property type="project" value="GO_Central"/>
</dbReference>
<evidence type="ECO:0000256" key="7">
    <source>
        <dbReference type="ARBA" id="ARBA00022892"/>
    </source>
</evidence>
<evidence type="ECO:0000256" key="3">
    <source>
        <dbReference type="ARBA" id="ARBA00010120"/>
    </source>
</evidence>
<keyword evidence="7" id="KW-0931">ER-Golgi transport</keyword>
<evidence type="ECO:0000256" key="5">
    <source>
        <dbReference type="ARBA" id="ARBA00022692"/>
    </source>
</evidence>
<comment type="similarity">
    <text evidence="3 13">Belongs to the ERD2 family.</text>
</comment>
<proteinExistence type="inferred from homology"/>
<evidence type="ECO:0000256" key="12">
    <source>
        <dbReference type="ARBA" id="ARBA00023329"/>
    </source>
</evidence>
<dbReference type="GO" id="GO:0030663">
    <property type="term" value="C:COPI-coated vesicle membrane"/>
    <property type="evidence" value="ECO:0007669"/>
    <property type="project" value="UniProtKB-SubCell"/>
</dbReference>
<dbReference type="PANTHER" id="PTHR10585">
    <property type="entry name" value="ER LUMEN PROTEIN RETAINING RECEPTOR"/>
    <property type="match status" value="1"/>
</dbReference>
<comment type="subcellular location">
    <subcellularLocation>
        <location evidence="1">Cytoplasmic vesicle</location>
        <location evidence="1">COPI-coated vesicle membrane</location>
        <topology evidence="1">Multi-pass membrane protein</topology>
    </subcellularLocation>
    <subcellularLocation>
        <location evidence="2 13">Endoplasmic reticulum membrane</location>
        <topology evidence="2 13">Multi-pass membrane protein</topology>
    </subcellularLocation>
</comment>
<evidence type="ECO:0000256" key="6">
    <source>
        <dbReference type="ARBA" id="ARBA00022824"/>
    </source>
</evidence>
<dbReference type="GO" id="GO:0015031">
    <property type="term" value="P:protein transport"/>
    <property type="evidence" value="ECO:0007669"/>
    <property type="project" value="UniProtKB-KW"/>
</dbReference>
<feature type="transmembrane region" description="Helical" evidence="13">
    <location>
        <begin position="178"/>
        <end position="201"/>
    </location>
</feature>
<evidence type="ECO:0000313" key="15">
    <source>
        <dbReference type="Proteomes" id="UP000008144"/>
    </source>
</evidence>
<dbReference type="GO" id="GO:0046923">
    <property type="term" value="F:ER retention sequence binding"/>
    <property type="evidence" value="ECO:0000318"/>
    <property type="project" value="GO_Central"/>
</dbReference>
<accession>H2XWN2</accession>
<protein>
    <recommendedName>
        <fullName evidence="13">ER lumen protein-retaining receptor</fullName>
    </recommendedName>
</protein>
<dbReference type="AlphaFoldDB" id="H2XWN2"/>
<evidence type="ECO:0000313" key="14">
    <source>
        <dbReference type="Ensembl" id="ENSCINP00000034066.1"/>
    </source>
</evidence>
<dbReference type="GO" id="GO:0005801">
    <property type="term" value="C:cis-Golgi network"/>
    <property type="evidence" value="ECO:0000318"/>
    <property type="project" value="GO_Central"/>
</dbReference>
<dbReference type="HOGENOM" id="CLU_057784_0_0_1"/>
<feature type="transmembrane region" description="Helical" evidence="13">
    <location>
        <begin position="151"/>
        <end position="172"/>
    </location>
</feature>
<reference evidence="14" key="3">
    <citation type="submission" date="2025-09" db="UniProtKB">
        <authorList>
            <consortium name="Ensembl"/>
        </authorList>
    </citation>
    <scope>IDENTIFICATION</scope>
</reference>